<evidence type="ECO:0000313" key="2">
    <source>
        <dbReference type="EMBL" id="KAK3305962.1"/>
    </source>
</evidence>
<feature type="region of interest" description="Disordered" evidence="1">
    <location>
        <begin position="1"/>
        <end position="86"/>
    </location>
</feature>
<keyword evidence="3" id="KW-1185">Reference proteome</keyword>
<dbReference type="GeneID" id="87881551"/>
<sequence length="235" mass="26397">MSKDRDSSPSYHDRQELGFAGISNSFSSSSEAPMQSPSSHATEVPRHGETSAGDQQKAVRSDSKALATWRERSPSPAPRQLRQIAEEVGRSQKLLQEHRQRQEVASIWKSKYEAVLASAEQKEAEIARLMKQLNSATTAADELRSLLREEIQKNWELQYDLQDAESEVRALREQLMNSIPVRFQGGSGDEDNDNDVEAGLLGGLPWEKYESSRITDLKEELRRVKRDVAIGTSSQ</sequence>
<dbReference type="EMBL" id="JAUDZG010000004">
    <property type="protein sequence ID" value="KAK3305962.1"/>
    <property type="molecule type" value="Genomic_DNA"/>
</dbReference>
<feature type="compositionally biased region" description="Low complexity" evidence="1">
    <location>
        <begin position="23"/>
        <end position="39"/>
    </location>
</feature>
<organism evidence="2 3">
    <name type="scientific">Chaetomium strumarium</name>
    <dbReference type="NCBI Taxonomy" id="1170767"/>
    <lineage>
        <taxon>Eukaryota</taxon>
        <taxon>Fungi</taxon>
        <taxon>Dikarya</taxon>
        <taxon>Ascomycota</taxon>
        <taxon>Pezizomycotina</taxon>
        <taxon>Sordariomycetes</taxon>
        <taxon>Sordariomycetidae</taxon>
        <taxon>Sordariales</taxon>
        <taxon>Chaetomiaceae</taxon>
        <taxon>Chaetomium</taxon>
    </lineage>
</organism>
<comment type="caution">
    <text evidence="2">The sequence shown here is derived from an EMBL/GenBank/DDBJ whole genome shotgun (WGS) entry which is preliminary data.</text>
</comment>
<feature type="compositionally biased region" description="Basic and acidic residues" evidence="1">
    <location>
        <begin position="1"/>
        <end position="16"/>
    </location>
</feature>
<dbReference type="AlphaFoldDB" id="A0AAJ0GTM1"/>
<reference evidence="2" key="2">
    <citation type="submission" date="2023-06" db="EMBL/GenBank/DDBJ databases">
        <authorList>
            <consortium name="Lawrence Berkeley National Laboratory"/>
            <person name="Mondo S.J."/>
            <person name="Hensen N."/>
            <person name="Bonometti L."/>
            <person name="Westerberg I."/>
            <person name="Brannstrom I.O."/>
            <person name="Guillou S."/>
            <person name="Cros-Aarteil S."/>
            <person name="Calhoun S."/>
            <person name="Haridas S."/>
            <person name="Kuo A."/>
            <person name="Pangilinan J."/>
            <person name="Riley R."/>
            <person name="Labutti K."/>
            <person name="Andreopoulos B."/>
            <person name="Lipzen A."/>
            <person name="Chen C."/>
            <person name="Yanf M."/>
            <person name="Daum C."/>
            <person name="Ng V."/>
            <person name="Clum A."/>
            <person name="Steindorff A."/>
            <person name="Ohm R."/>
            <person name="Martin F."/>
            <person name="Silar P."/>
            <person name="Natvig D."/>
            <person name="Lalanne C."/>
            <person name="Gautier V."/>
            <person name="Ament-Velasquez S.L."/>
            <person name="Kruys A."/>
            <person name="Hutchinson M.I."/>
            <person name="Powell A.J."/>
            <person name="Barry K."/>
            <person name="Miller A.N."/>
            <person name="Grigoriev I.V."/>
            <person name="Debuchy R."/>
            <person name="Gladieux P."/>
            <person name="Thoren M.H."/>
            <person name="Johannesson H."/>
        </authorList>
    </citation>
    <scope>NUCLEOTIDE SEQUENCE</scope>
    <source>
        <strain evidence="2">CBS 333.67</strain>
    </source>
</reference>
<dbReference type="RefSeq" id="XP_062721742.1">
    <property type="nucleotide sequence ID" value="XM_062862722.1"/>
</dbReference>
<evidence type="ECO:0000256" key="1">
    <source>
        <dbReference type="SAM" id="MobiDB-lite"/>
    </source>
</evidence>
<dbReference type="Proteomes" id="UP001273166">
    <property type="component" value="Unassembled WGS sequence"/>
</dbReference>
<accession>A0AAJ0GTM1</accession>
<reference evidence="2" key="1">
    <citation type="journal article" date="2023" name="Mol. Phylogenet. Evol.">
        <title>Genome-scale phylogeny and comparative genomics of the fungal order Sordariales.</title>
        <authorList>
            <person name="Hensen N."/>
            <person name="Bonometti L."/>
            <person name="Westerberg I."/>
            <person name="Brannstrom I.O."/>
            <person name="Guillou S."/>
            <person name="Cros-Aarteil S."/>
            <person name="Calhoun S."/>
            <person name="Haridas S."/>
            <person name="Kuo A."/>
            <person name="Mondo S."/>
            <person name="Pangilinan J."/>
            <person name="Riley R."/>
            <person name="LaButti K."/>
            <person name="Andreopoulos B."/>
            <person name="Lipzen A."/>
            <person name="Chen C."/>
            <person name="Yan M."/>
            <person name="Daum C."/>
            <person name="Ng V."/>
            <person name="Clum A."/>
            <person name="Steindorff A."/>
            <person name="Ohm R.A."/>
            <person name="Martin F."/>
            <person name="Silar P."/>
            <person name="Natvig D.O."/>
            <person name="Lalanne C."/>
            <person name="Gautier V."/>
            <person name="Ament-Velasquez S.L."/>
            <person name="Kruys A."/>
            <person name="Hutchinson M.I."/>
            <person name="Powell A.J."/>
            <person name="Barry K."/>
            <person name="Miller A.N."/>
            <person name="Grigoriev I.V."/>
            <person name="Debuchy R."/>
            <person name="Gladieux P."/>
            <person name="Hiltunen Thoren M."/>
            <person name="Johannesson H."/>
        </authorList>
    </citation>
    <scope>NUCLEOTIDE SEQUENCE</scope>
    <source>
        <strain evidence="2">CBS 333.67</strain>
    </source>
</reference>
<proteinExistence type="predicted"/>
<dbReference type="SUPFAM" id="SSF90257">
    <property type="entry name" value="Myosin rod fragments"/>
    <property type="match status" value="1"/>
</dbReference>
<protein>
    <submittedName>
        <fullName evidence="2">Uncharacterized protein</fullName>
    </submittedName>
</protein>
<evidence type="ECO:0000313" key="3">
    <source>
        <dbReference type="Proteomes" id="UP001273166"/>
    </source>
</evidence>
<gene>
    <name evidence="2" type="ORF">B0T15DRAFT_215117</name>
</gene>
<feature type="compositionally biased region" description="Basic and acidic residues" evidence="1">
    <location>
        <begin position="57"/>
        <end position="73"/>
    </location>
</feature>
<name>A0AAJ0GTM1_9PEZI</name>